<sequence length="164" mass="17919">MYHPGYESIIGERGLKLSGGEKVNSLGLNVKHRSILEFFAISTNPPPPSALHLLPNSATNEATSALDSTTERLLQNSLATMTKDRTTIFVRESDPALLICSISDGQVVESGTHDELMQSGQNGTSEGIYYKMYQKQTKDRVKTTLQTDAVDEVSDNSPSDRNTV</sequence>
<keyword evidence="2" id="KW-1185">Reference proteome</keyword>
<dbReference type="GO" id="GO:0042626">
    <property type="term" value="F:ATPase-coupled transmembrane transporter activity"/>
    <property type="evidence" value="ECO:0007669"/>
    <property type="project" value="TreeGrafter"/>
</dbReference>
<proteinExistence type="predicted"/>
<dbReference type="InterPro" id="IPR027417">
    <property type="entry name" value="P-loop_NTPase"/>
</dbReference>
<gene>
    <name evidence="1" type="ORF">BC938DRAFT_478809</name>
</gene>
<name>A0A433QY57_9FUNG</name>
<protein>
    <submittedName>
        <fullName evidence="1">Uncharacterized protein</fullName>
    </submittedName>
</protein>
<dbReference type="PANTHER" id="PTHR24221:SF503">
    <property type="entry name" value="MITOCHONDRIAL POTASSIUM CHANNEL ATP-BINDING SUBUNIT"/>
    <property type="match status" value="1"/>
</dbReference>
<dbReference type="AlphaFoldDB" id="A0A433QY57"/>
<accession>A0A433QY57</accession>
<dbReference type="PANTHER" id="PTHR24221">
    <property type="entry name" value="ATP-BINDING CASSETTE SUB-FAMILY B"/>
    <property type="match status" value="1"/>
</dbReference>
<dbReference type="EMBL" id="RBNJ01000347">
    <property type="protein sequence ID" value="RUS34740.1"/>
    <property type="molecule type" value="Genomic_DNA"/>
</dbReference>
<comment type="caution">
    <text evidence="1">The sequence shown here is derived from an EMBL/GenBank/DDBJ whole genome shotgun (WGS) entry which is preliminary data.</text>
</comment>
<dbReference type="InterPro" id="IPR039421">
    <property type="entry name" value="Type_1_exporter"/>
</dbReference>
<reference evidence="1 2" key="1">
    <citation type="journal article" date="2018" name="New Phytol.">
        <title>Phylogenomics of Endogonaceae and evolution of mycorrhizas within Mucoromycota.</title>
        <authorList>
            <person name="Chang Y."/>
            <person name="Desiro A."/>
            <person name="Na H."/>
            <person name="Sandor L."/>
            <person name="Lipzen A."/>
            <person name="Clum A."/>
            <person name="Barry K."/>
            <person name="Grigoriev I.V."/>
            <person name="Martin F.M."/>
            <person name="Stajich J.E."/>
            <person name="Smith M.E."/>
            <person name="Bonito G."/>
            <person name="Spatafora J.W."/>
        </authorList>
    </citation>
    <scope>NUCLEOTIDE SEQUENCE [LARGE SCALE GENOMIC DNA]</scope>
    <source>
        <strain evidence="1 2">AD002</strain>
    </source>
</reference>
<dbReference type="GO" id="GO:0016020">
    <property type="term" value="C:membrane"/>
    <property type="evidence" value="ECO:0007669"/>
    <property type="project" value="TreeGrafter"/>
</dbReference>
<organism evidence="1 2">
    <name type="scientific">Jimgerdemannia flammicorona</name>
    <dbReference type="NCBI Taxonomy" id="994334"/>
    <lineage>
        <taxon>Eukaryota</taxon>
        <taxon>Fungi</taxon>
        <taxon>Fungi incertae sedis</taxon>
        <taxon>Mucoromycota</taxon>
        <taxon>Mucoromycotina</taxon>
        <taxon>Endogonomycetes</taxon>
        <taxon>Endogonales</taxon>
        <taxon>Endogonaceae</taxon>
        <taxon>Jimgerdemannia</taxon>
    </lineage>
</organism>
<dbReference type="SUPFAM" id="SSF52540">
    <property type="entry name" value="P-loop containing nucleoside triphosphate hydrolases"/>
    <property type="match status" value="1"/>
</dbReference>
<evidence type="ECO:0000313" key="1">
    <source>
        <dbReference type="EMBL" id="RUS34740.1"/>
    </source>
</evidence>
<evidence type="ECO:0000313" key="2">
    <source>
        <dbReference type="Proteomes" id="UP000274822"/>
    </source>
</evidence>
<dbReference type="Proteomes" id="UP000274822">
    <property type="component" value="Unassembled WGS sequence"/>
</dbReference>
<dbReference type="Gene3D" id="3.40.50.300">
    <property type="entry name" value="P-loop containing nucleotide triphosphate hydrolases"/>
    <property type="match status" value="1"/>
</dbReference>